<evidence type="ECO:0000256" key="8">
    <source>
        <dbReference type="ARBA" id="ARBA00022982"/>
    </source>
</evidence>
<reference evidence="15 16" key="1">
    <citation type="submission" date="2015-01" db="EMBL/GenBank/DDBJ databases">
        <title>Genome Sequencing of Rickettsiales.</title>
        <authorList>
            <person name="Daugherty S.C."/>
            <person name="Su Q."/>
            <person name="Abolude K."/>
            <person name="Beier-Sexton M."/>
            <person name="Carlyon J.A."/>
            <person name="Carter R."/>
            <person name="Day N.P."/>
            <person name="Dumler S.J."/>
            <person name="Dyachenko V."/>
            <person name="Godinez A."/>
            <person name="Kurtti T.J."/>
            <person name="Lichay M."/>
            <person name="Mullins K.E."/>
            <person name="Ott S."/>
            <person name="Pappas-Brown V."/>
            <person name="Paris D.H."/>
            <person name="Patel P."/>
            <person name="Richards A.L."/>
            <person name="Sadzewicz L."/>
            <person name="Sears K."/>
            <person name="Seidman D."/>
            <person name="Sengamalay N."/>
            <person name="Stenos J."/>
            <person name="Tallon L.J."/>
            <person name="Vincent G."/>
            <person name="Fraser C.M."/>
            <person name="Munderloh U."/>
            <person name="Dunning-Hotopp J.C."/>
        </authorList>
    </citation>
    <scope>NUCLEOTIDE SEQUENCE [LARGE SCALE GENOMIC DNA]</scope>
    <source>
        <strain evidence="15 16">Pedreira</strain>
    </source>
</reference>
<sequence>MRLPRRYAPRNDVIIPIRSTTMLLTNTENSYGLIAKLFHWIMSIIVIVMLVVGFLMDNYIEPPLKWQLYGIHEATGIVVLSLVIIRLLWKFYNANVLLPADLPNWQKKAANININLLYLLMLLMPISGFFMTILSNHHIDFYGLFTINSFAQDLQFAKIFKKIHKKAALLFTALIILHILAALYHHFIRKDNVLKRMWNE</sequence>
<evidence type="ECO:0000256" key="4">
    <source>
        <dbReference type="ARBA" id="ARBA00022475"/>
    </source>
</evidence>
<comment type="caution">
    <text evidence="15">The sequence shown here is derived from an EMBL/GenBank/DDBJ whole genome shotgun (WGS) entry which is preliminary data.</text>
</comment>
<evidence type="ECO:0000313" key="15">
    <source>
        <dbReference type="EMBL" id="KJV57768.1"/>
    </source>
</evidence>
<keyword evidence="11 13" id="KW-0472">Membrane</keyword>
<dbReference type="AlphaFoldDB" id="A0A0F3MPR8"/>
<comment type="subcellular location">
    <subcellularLocation>
        <location evidence="2">Cell membrane</location>
        <topology evidence="2">Multi-pass membrane protein</topology>
    </subcellularLocation>
</comment>
<evidence type="ECO:0000256" key="13">
    <source>
        <dbReference type="SAM" id="Phobius"/>
    </source>
</evidence>
<evidence type="ECO:0000256" key="9">
    <source>
        <dbReference type="ARBA" id="ARBA00022989"/>
    </source>
</evidence>
<feature type="domain" description="Cytochrome b561 bacterial/Ni-hydrogenase" evidence="14">
    <location>
        <begin position="31"/>
        <end position="199"/>
    </location>
</feature>
<feature type="transmembrane region" description="Helical" evidence="13">
    <location>
        <begin position="116"/>
        <end position="135"/>
    </location>
</feature>
<gene>
    <name evidence="15" type="ORF">RFEPED_0135</name>
</gene>
<dbReference type="GO" id="GO:0020037">
    <property type="term" value="F:heme binding"/>
    <property type="evidence" value="ECO:0007669"/>
    <property type="project" value="TreeGrafter"/>
</dbReference>
<keyword evidence="3" id="KW-0813">Transport</keyword>
<dbReference type="InterPro" id="IPR016174">
    <property type="entry name" value="Di-haem_cyt_TM"/>
</dbReference>
<evidence type="ECO:0000256" key="12">
    <source>
        <dbReference type="ARBA" id="ARBA00037975"/>
    </source>
</evidence>
<name>A0A0F3MPR8_RICFI</name>
<feature type="transmembrane region" description="Helical" evidence="13">
    <location>
        <begin position="167"/>
        <end position="188"/>
    </location>
</feature>
<evidence type="ECO:0000313" key="16">
    <source>
        <dbReference type="Proteomes" id="UP000033475"/>
    </source>
</evidence>
<evidence type="ECO:0000256" key="6">
    <source>
        <dbReference type="ARBA" id="ARBA00022692"/>
    </source>
</evidence>
<evidence type="ECO:0000256" key="1">
    <source>
        <dbReference type="ARBA" id="ARBA00001970"/>
    </source>
</evidence>
<evidence type="ECO:0000256" key="11">
    <source>
        <dbReference type="ARBA" id="ARBA00023136"/>
    </source>
</evidence>
<keyword evidence="4" id="KW-1003">Cell membrane</keyword>
<evidence type="ECO:0000259" key="14">
    <source>
        <dbReference type="Pfam" id="PF01292"/>
    </source>
</evidence>
<keyword evidence="7" id="KW-0479">Metal-binding</keyword>
<dbReference type="EMBL" id="LANQ01000001">
    <property type="protein sequence ID" value="KJV57768.1"/>
    <property type="molecule type" value="Genomic_DNA"/>
</dbReference>
<dbReference type="PANTHER" id="PTHR30529:SF1">
    <property type="entry name" value="CYTOCHROME B561 HOMOLOG 2"/>
    <property type="match status" value="1"/>
</dbReference>
<evidence type="ECO:0000256" key="7">
    <source>
        <dbReference type="ARBA" id="ARBA00022723"/>
    </source>
</evidence>
<dbReference type="Gene3D" id="1.20.950.20">
    <property type="entry name" value="Transmembrane di-heme cytochromes, Chain C"/>
    <property type="match status" value="1"/>
</dbReference>
<keyword evidence="5" id="KW-0349">Heme</keyword>
<organism evidence="15 16">
    <name type="scientific">Rickettsia felis str. Pedreira</name>
    <dbReference type="NCBI Taxonomy" id="1359196"/>
    <lineage>
        <taxon>Bacteria</taxon>
        <taxon>Pseudomonadati</taxon>
        <taxon>Pseudomonadota</taxon>
        <taxon>Alphaproteobacteria</taxon>
        <taxon>Rickettsiales</taxon>
        <taxon>Rickettsiaceae</taxon>
        <taxon>Rickettsieae</taxon>
        <taxon>Rickettsia</taxon>
        <taxon>spotted fever group</taxon>
    </lineage>
</organism>
<dbReference type="PANTHER" id="PTHR30529">
    <property type="entry name" value="CYTOCHROME B561"/>
    <property type="match status" value="1"/>
</dbReference>
<dbReference type="Proteomes" id="UP000033475">
    <property type="component" value="Unassembled WGS sequence"/>
</dbReference>
<dbReference type="InterPro" id="IPR052168">
    <property type="entry name" value="Cytochrome_b561_oxidase"/>
</dbReference>
<feature type="transmembrane region" description="Helical" evidence="13">
    <location>
        <begin position="68"/>
        <end position="89"/>
    </location>
</feature>
<evidence type="ECO:0000256" key="10">
    <source>
        <dbReference type="ARBA" id="ARBA00023004"/>
    </source>
</evidence>
<keyword evidence="10" id="KW-0408">Iron</keyword>
<accession>A0A0F3MPR8</accession>
<evidence type="ECO:0000256" key="3">
    <source>
        <dbReference type="ARBA" id="ARBA00022448"/>
    </source>
</evidence>
<dbReference type="SUPFAM" id="SSF81342">
    <property type="entry name" value="Transmembrane di-heme cytochromes"/>
    <property type="match status" value="1"/>
</dbReference>
<feature type="transmembrane region" description="Helical" evidence="13">
    <location>
        <begin position="37"/>
        <end position="56"/>
    </location>
</feature>
<dbReference type="GO" id="GO:0009055">
    <property type="term" value="F:electron transfer activity"/>
    <property type="evidence" value="ECO:0007669"/>
    <property type="project" value="InterPro"/>
</dbReference>
<comment type="cofactor">
    <cofactor evidence="1">
        <name>heme b</name>
        <dbReference type="ChEBI" id="CHEBI:60344"/>
    </cofactor>
</comment>
<proteinExistence type="inferred from homology"/>
<keyword evidence="9 13" id="KW-1133">Transmembrane helix</keyword>
<dbReference type="Pfam" id="PF01292">
    <property type="entry name" value="Ni_hydr_CYTB"/>
    <property type="match status" value="1"/>
</dbReference>
<dbReference type="GO" id="GO:0046872">
    <property type="term" value="F:metal ion binding"/>
    <property type="evidence" value="ECO:0007669"/>
    <property type="project" value="UniProtKB-KW"/>
</dbReference>
<evidence type="ECO:0000256" key="2">
    <source>
        <dbReference type="ARBA" id="ARBA00004651"/>
    </source>
</evidence>
<comment type="similarity">
    <text evidence="12">Belongs to the cytochrome b561 family.</text>
</comment>
<keyword evidence="8" id="KW-0249">Electron transport</keyword>
<dbReference type="PATRIC" id="fig|1359196.3.peg.128"/>
<keyword evidence="6 13" id="KW-0812">Transmembrane</keyword>
<dbReference type="GO" id="GO:0022904">
    <property type="term" value="P:respiratory electron transport chain"/>
    <property type="evidence" value="ECO:0007669"/>
    <property type="project" value="InterPro"/>
</dbReference>
<dbReference type="InterPro" id="IPR011577">
    <property type="entry name" value="Cyt_b561_bac/Ni-Hgenase"/>
</dbReference>
<dbReference type="GO" id="GO:0005886">
    <property type="term" value="C:plasma membrane"/>
    <property type="evidence" value="ECO:0007669"/>
    <property type="project" value="UniProtKB-SubCell"/>
</dbReference>
<evidence type="ECO:0000256" key="5">
    <source>
        <dbReference type="ARBA" id="ARBA00022617"/>
    </source>
</evidence>
<protein>
    <submittedName>
        <fullName evidence="15">Prokaryotic cytochrome b561 family protein</fullName>
    </submittedName>
</protein>